<dbReference type="AlphaFoldDB" id="A0A9W9SCP3"/>
<keyword evidence="4 6" id="KW-0804">Transcription</keyword>
<protein>
    <recommendedName>
        <fullName evidence="6">DNA-directed RNA polymerase III subunit RPC6</fullName>
        <shortName evidence="6">RNA polymerase III subunit C6</shortName>
    </recommendedName>
</protein>
<evidence type="ECO:0000256" key="1">
    <source>
        <dbReference type="ARBA" id="ARBA00004123"/>
    </source>
</evidence>
<dbReference type="InterPro" id="IPR016049">
    <property type="entry name" value="RNA_pol_Rpc34-like"/>
</dbReference>
<proteinExistence type="inferred from homology"/>
<evidence type="ECO:0000256" key="4">
    <source>
        <dbReference type="ARBA" id="ARBA00023163"/>
    </source>
</evidence>
<keyword evidence="3 6" id="KW-0240">DNA-directed RNA polymerase</keyword>
<dbReference type="PANTHER" id="PTHR12780">
    <property type="entry name" value="RNA POLYMERASE III DNA DIRECTED , 39KD SUBUNIT-RELATED"/>
    <property type="match status" value="1"/>
</dbReference>
<dbReference type="InterPro" id="IPR036390">
    <property type="entry name" value="WH_DNA-bd_sf"/>
</dbReference>
<dbReference type="GO" id="GO:0005654">
    <property type="term" value="C:nucleoplasm"/>
    <property type="evidence" value="ECO:0007669"/>
    <property type="project" value="UniProtKB-ARBA"/>
</dbReference>
<reference evidence="7" key="2">
    <citation type="journal article" date="2023" name="IMA Fungus">
        <title>Comparative genomic study of the Penicillium genus elucidates a diverse pangenome and 15 lateral gene transfer events.</title>
        <authorList>
            <person name="Petersen C."/>
            <person name="Sorensen T."/>
            <person name="Nielsen M.R."/>
            <person name="Sondergaard T.E."/>
            <person name="Sorensen J.L."/>
            <person name="Fitzpatrick D.A."/>
            <person name="Frisvad J.C."/>
            <person name="Nielsen K.L."/>
        </authorList>
    </citation>
    <scope>NUCLEOTIDE SEQUENCE</scope>
    <source>
        <strain evidence="7">IBT 29677</strain>
    </source>
</reference>
<accession>A0A9W9SCP3</accession>
<dbReference type="SUPFAM" id="SSF46785">
    <property type="entry name" value="Winged helix' DNA-binding domain"/>
    <property type="match status" value="1"/>
</dbReference>
<dbReference type="GO" id="GO:0005737">
    <property type="term" value="C:cytoplasm"/>
    <property type="evidence" value="ECO:0007669"/>
    <property type="project" value="UniProtKB-ARBA"/>
</dbReference>
<evidence type="ECO:0000256" key="3">
    <source>
        <dbReference type="ARBA" id="ARBA00022478"/>
    </source>
</evidence>
<dbReference type="Gene3D" id="1.10.10.10">
    <property type="entry name" value="Winged helix-like DNA-binding domain superfamily/Winged helix DNA-binding domain"/>
    <property type="match status" value="1"/>
</dbReference>
<gene>
    <name evidence="7" type="ORF">N7509_013089</name>
</gene>
<sequence>MAAAADSRVAKLASKLYDACADTFDPDTLFYQPDLLDLDVVPKGDVALLLQCTQSLVDQKLFRLHQSQNRIGWKVIAREDAEKLSSLNADEALVYNVVHSTGRSGVWVRNIQHRTNLHKSILDRCLKSLEGKNYIKSIHNVRAPNRKMYMLSGLAPNEDVTGGAWFTDGVLDTNFINTVAGFIEYTVSRKSWYEVTVDRERGRSAKRVKTATGKAEVNGETPKRTFIPYPMNYKGYPSVEDITKAVNESCITPVQLHSESVIQLLQMLCYDKKLVSLGEGRCYKSVKNPDIIKALQARKTPTEGVDPAPLDILGKNGMTESPCGPCPNFKLCSPGAAISPETCEYFDPWKEKVLGF</sequence>
<keyword evidence="8" id="KW-1185">Reference proteome</keyword>
<dbReference type="Pfam" id="PF05158">
    <property type="entry name" value="RNA_pol_Rpc34"/>
    <property type="match status" value="1"/>
</dbReference>
<dbReference type="OrthoDB" id="613763at2759"/>
<comment type="function">
    <text evidence="6">DNA-dependent RNA polymerase catalyzes the transcription of DNA into RNA using the four ribonucleoside triphosphates as substrates. Specific peripheric component of RNA polymerase III which synthesizes small RNAs, such as 5S rRNA and tRNAs.</text>
</comment>
<dbReference type="Proteomes" id="UP001147747">
    <property type="component" value="Unassembled WGS sequence"/>
</dbReference>
<comment type="subcellular location">
    <subcellularLocation>
        <location evidence="1 6">Nucleus</location>
    </subcellularLocation>
</comment>
<dbReference type="GeneID" id="81376706"/>
<dbReference type="InterPro" id="IPR007832">
    <property type="entry name" value="RNA_pol_Rpc34"/>
</dbReference>
<dbReference type="EMBL" id="JAPZBU010000012">
    <property type="protein sequence ID" value="KAJ5376203.1"/>
    <property type="molecule type" value="Genomic_DNA"/>
</dbReference>
<comment type="caution">
    <text evidence="7">The sequence shown here is derived from an EMBL/GenBank/DDBJ whole genome shotgun (WGS) entry which is preliminary data.</text>
</comment>
<dbReference type="FunFam" id="1.10.10.10:FF:000116">
    <property type="entry name" value="DNA-directed RNA polymerase III subunit RPC6"/>
    <property type="match status" value="1"/>
</dbReference>
<organism evidence="7 8">
    <name type="scientific">Penicillium cosmopolitanum</name>
    <dbReference type="NCBI Taxonomy" id="1131564"/>
    <lineage>
        <taxon>Eukaryota</taxon>
        <taxon>Fungi</taxon>
        <taxon>Dikarya</taxon>
        <taxon>Ascomycota</taxon>
        <taxon>Pezizomycotina</taxon>
        <taxon>Eurotiomycetes</taxon>
        <taxon>Eurotiomycetidae</taxon>
        <taxon>Eurotiales</taxon>
        <taxon>Aspergillaceae</taxon>
        <taxon>Penicillium</taxon>
    </lineage>
</organism>
<evidence type="ECO:0000313" key="7">
    <source>
        <dbReference type="EMBL" id="KAJ5376203.1"/>
    </source>
</evidence>
<dbReference type="RefSeq" id="XP_056481233.1">
    <property type="nucleotide sequence ID" value="XM_056637726.1"/>
</dbReference>
<dbReference type="InterPro" id="IPR036388">
    <property type="entry name" value="WH-like_DNA-bd_sf"/>
</dbReference>
<keyword evidence="5 6" id="KW-0539">Nucleus</keyword>
<evidence type="ECO:0000313" key="8">
    <source>
        <dbReference type="Proteomes" id="UP001147747"/>
    </source>
</evidence>
<dbReference type="GO" id="GO:0006383">
    <property type="term" value="P:transcription by RNA polymerase III"/>
    <property type="evidence" value="ECO:0007669"/>
    <property type="project" value="UniProtKB-UniRule"/>
</dbReference>
<evidence type="ECO:0000256" key="5">
    <source>
        <dbReference type="ARBA" id="ARBA00023242"/>
    </source>
</evidence>
<dbReference type="PIRSF" id="PIRSF028763">
    <property type="entry name" value="RNA_pol_Rpc34"/>
    <property type="match status" value="1"/>
</dbReference>
<evidence type="ECO:0000256" key="2">
    <source>
        <dbReference type="ARBA" id="ARBA00011038"/>
    </source>
</evidence>
<name>A0A9W9SCP3_9EURO</name>
<evidence type="ECO:0000256" key="6">
    <source>
        <dbReference type="PIRNR" id="PIRNR028763"/>
    </source>
</evidence>
<dbReference type="GO" id="GO:0005666">
    <property type="term" value="C:RNA polymerase III complex"/>
    <property type="evidence" value="ECO:0007669"/>
    <property type="project" value="UniProtKB-UniRule"/>
</dbReference>
<reference evidence="7" key="1">
    <citation type="submission" date="2022-12" db="EMBL/GenBank/DDBJ databases">
        <authorList>
            <person name="Petersen C."/>
        </authorList>
    </citation>
    <scope>NUCLEOTIDE SEQUENCE</scope>
    <source>
        <strain evidence="7">IBT 29677</strain>
    </source>
</reference>
<comment type="similarity">
    <text evidence="2 6">Belongs to the eukaryotic RPC34/RPC39 RNA polymerase subunit family.</text>
</comment>